<gene>
    <name evidence="4" type="ORF">g.16436</name>
</gene>
<dbReference type="AlphaFoldDB" id="A0A1B6I6D4"/>
<feature type="non-terminal residue" evidence="4">
    <location>
        <position position="1"/>
    </location>
</feature>
<evidence type="ECO:0000256" key="1">
    <source>
        <dbReference type="ARBA" id="ARBA00005679"/>
    </source>
</evidence>
<dbReference type="EMBL" id="GECU01025222">
    <property type="protein sequence ID" value="JAS82484.1"/>
    <property type="molecule type" value="Transcribed_RNA"/>
</dbReference>
<comment type="similarity">
    <text evidence="1">Belongs to the GILT family.</text>
</comment>
<feature type="transmembrane region" description="Helical" evidence="3">
    <location>
        <begin position="12"/>
        <end position="37"/>
    </location>
</feature>
<dbReference type="PANTHER" id="PTHR13234:SF68">
    <property type="entry name" value="GH19763P"/>
    <property type="match status" value="1"/>
</dbReference>
<evidence type="ECO:0000256" key="2">
    <source>
        <dbReference type="ARBA" id="ARBA00023180"/>
    </source>
</evidence>
<sequence>NFKTQKIQFKNNWAADTVVVMLTVTVLVALLATFAIAPAPNQCNLTVLYESHCSDSRKFIRNVLAPVWPLLETHCTLELVPFGKARSKESGFICHHGEKECKSNMVMSCAMRNLLSSRQQMDFVSCYMGDPDYGGIQCAEKTGLPWADVKACMQSGEGTQLQKEAEAKSYSIRMSRFVPTVVLNDAFNPTDHNEAVGGKFNKLMCRYTSSSDICSLV</sequence>
<dbReference type="GO" id="GO:0016671">
    <property type="term" value="F:oxidoreductase activity, acting on a sulfur group of donors, disulfide as acceptor"/>
    <property type="evidence" value="ECO:0007669"/>
    <property type="project" value="InterPro"/>
</dbReference>
<reference evidence="4" key="1">
    <citation type="submission" date="2015-11" db="EMBL/GenBank/DDBJ databases">
        <title>De novo transcriptome assembly of four potential Pierce s Disease insect vectors from Arizona vineyards.</title>
        <authorList>
            <person name="Tassone E.E."/>
        </authorList>
    </citation>
    <scope>NUCLEOTIDE SEQUENCE</scope>
</reference>
<keyword evidence="2" id="KW-0325">Glycoprotein</keyword>
<accession>A0A1B6I6D4</accession>
<keyword evidence="3" id="KW-0472">Membrane</keyword>
<name>A0A1B6I6D4_9HEMI</name>
<evidence type="ECO:0000256" key="3">
    <source>
        <dbReference type="SAM" id="Phobius"/>
    </source>
</evidence>
<dbReference type="PANTHER" id="PTHR13234">
    <property type="entry name" value="GAMMA-INTERFERON INDUCIBLE LYSOSOMAL THIOL REDUCTASE GILT"/>
    <property type="match status" value="1"/>
</dbReference>
<protein>
    <submittedName>
        <fullName evidence="4">Uncharacterized protein</fullName>
    </submittedName>
</protein>
<dbReference type="InterPro" id="IPR004911">
    <property type="entry name" value="Interferon-induced_GILT"/>
</dbReference>
<dbReference type="Pfam" id="PF03227">
    <property type="entry name" value="GILT"/>
    <property type="match status" value="1"/>
</dbReference>
<organism evidence="4">
    <name type="scientific">Homalodisca liturata</name>
    <dbReference type="NCBI Taxonomy" id="320908"/>
    <lineage>
        <taxon>Eukaryota</taxon>
        <taxon>Metazoa</taxon>
        <taxon>Ecdysozoa</taxon>
        <taxon>Arthropoda</taxon>
        <taxon>Hexapoda</taxon>
        <taxon>Insecta</taxon>
        <taxon>Pterygota</taxon>
        <taxon>Neoptera</taxon>
        <taxon>Paraneoptera</taxon>
        <taxon>Hemiptera</taxon>
        <taxon>Auchenorrhyncha</taxon>
        <taxon>Membracoidea</taxon>
        <taxon>Cicadellidae</taxon>
        <taxon>Cicadellinae</taxon>
        <taxon>Proconiini</taxon>
        <taxon>Homalodisca</taxon>
    </lineage>
</organism>
<keyword evidence="3" id="KW-1133">Transmembrane helix</keyword>
<evidence type="ECO:0000313" key="4">
    <source>
        <dbReference type="EMBL" id="JAS82484.1"/>
    </source>
</evidence>
<proteinExistence type="inferred from homology"/>
<keyword evidence="3" id="KW-0812">Transmembrane</keyword>